<dbReference type="Pfam" id="PF10551">
    <property type="entry name" value="MULE"/>
    <property type="match status" value="1"/>
</dbReference>
<dbReference type="Pfam" id="PF04434">
    <property type="entry name" value="SWIM"/>
    <property type="match status" value="1"/>
</dbReference>
<sequence length="762" mass="87653">MMTVRAKPTGVATIAKNNNSHHRDDNKGEPNVGLEFDSAEDAQELYNLYATKIGFKIRIGQLYRSRIDGSVVSRRYVCSKEGFQTTSRTGCPAFIRVQRIDSGKWVLANINKEHNHELEHQSGEIEICTSTIQRKNVNVPTPISKSFIVSTRKGLRSIDEDGPSGVLDFKRLKREINDGENRARGEEPYKGLEFVTAGEAYEFYHTYAANTGFKVRIGQLFRSKNDGSITSRRFVCSKEGHQHPSRVGCGAFMRIQRREAGRWLVDRFQNDHNHELGPPSDASKGFKEEASSALENMDLVESNGGLSLVTRSRESKIGSDWYNELFDYFQARQAEDMGFFYAVEMHNGRAMSVFWADARSRFACTQFGDAIVFDTTYRRGSYSLPLASFIGVNHHRQPVLLGCALIAEESEESFTWVFQAWLRAMSGHRSVSIVADQDRAIQYSIAQVFPGTHHRFSTWQVVAKEQENIGELLSMNPEFKYEYETCISQSQTANEFEAAWNVLINKYNLRENTWLKEMYRVRKSWVPLYIRGTFFAGIPMDGNLKSYFGTILTSQTPLCEFLIRYEKALEQRREEERKEDFNSFNLQAVLHTKDPIEEQCRRLYTITKFKVFQKELLECYSYVGIKINVEGAISRYLVQKCGNGDERNTVAFNASNLNINCSCKMFEFEGVLCRHALKVFQIMNIRELPSRYILHRWTKDAKYGILRDVDSAGASQDYKALMLWSLREEAKNYIEAGTASLERYKLAFEIMQEGRRNICWQN</sequence>
<dbReference type="InterPro" id="IPR006564">
    <property type="entry name" value="Znf_PMZ"/>
</dbReference>
<comment type="function">
    <text evidence="6">Putative transcription activator involved in regulating light control of development.</text>
</comment>
<keyword evidence="2 6" id="KW-0479">Metal-binding</keyword>
<dbReference type="InterPro" id="IPR004330">
    <property type="entry name" value="FAR1_DNA_bnd_dom"/>
</dbReference>
<protein>
    <recommendedName>
        <fullName evidence="6">Protein FAR1-RELATED SEQUENCE</fullName>
    </recommendedName>
</protein>
<comment type="caution">
    <text evidence="8">The sequence shown here is derived from an EMBL/GenBank/DDBJ whole genome shotgun (WGS) entry which is preliminary data.</text>
</comment>
<accession>A0AAE1R5W6</accession>
<organism evidence="8 9">
    <name type="scientific">Anisodus tanguticus</name>
    <dbReference type="NCBI Taxonomy" id="243964"/>
    <lineage>
        <taxon>Eukaryota</taxon>
        <taxon>Viridiplantae</taxon>
        <taxon>Streptophyta</taxon>
        <taxon>Embryophyta</taxon>
        <taxon>Tracheophyta</taxon>
        <taxon>Spermatophyta</taxon>
        <taxon>Magnoliopsida</taxon>
        <taxon>eudicotyledons</taxon>
        <taxon>Gunneridae</taxon>
        <taxon>Pentapetalae</taxon>
        <taxon>asterids</taxon>
        <taxon>lamiids</taxon>
        <taxon>Solanales</taxon>
        <taxon>Solanaceae</taxon>
        <taxon>Solanoideae</taxon>
        <taxon>Hyoscyameae</taxon>
        <taxon>Anisodus</taxon>
    </lineage>
</organism>
<evidence type="ECO:0000256" key="5">
    <source>
        <dbReference type="PROSITE-ProRule" id="PRU00325"/>
    </source>
</evidence>
<dbReference type="PROSITE" id="PS50966">
    <property type="entry name" value="ZF_SWIM"/>
    <property type="match status" value="1"/>
</dbReference>
<comment type="subcellular location">
    <subcellularLocation>
        <location evidence="6">Nucleus</location>
    </subcellularLocation>
</comment>
<dbReference type="GO" id="GO:0006355">
    <property type="term" value="P:regulation of DNA-templated transcription"/>
    <property type="evidence" value="ECO:0007669"/>
    <property type="project" value="UniProtKB-UniRule"/>
</dbReference>
<dbReference type="PANTHER" id="PTHR31669:SF149">
    <property type="entry name" value="PROTEIN FAR1-RELATED SEQUENCE 12-RELATED"/>
    <property type="match status" value="1"/>
</dbReference>
<name>A0AAE1R5W6_9SOLA</name>
<dbReference type="GO" id="GO:0005634">
    <property type="term" value="C:nucleus"/>
    <property type="evidence" value="ECO:0007669"/>
    <property type="project" value="UniProtKB-SubCell"/>
</dbReference>
<evidence type="ECO:0000256" key="3">
    <source>
        <dbReference type="ARBA" id="ARBA00022771"/>
    </source>
</evidence>
<dbReference type="InterPro" id="IPR018289">
    <property type="entry name" value="MULE_transposase_dom"/>
</dbReference>
<keyword evidence="4 6" id="KW-0862">Zinc</keyword>
<evidence type="ECO:0000256" key="1">
    <source>
        <dbReference type="ARBA" id="ARBA00005889"/>
    </source>
</evidence>
<comment type="similarity">
    <text evidence="1 6">Belongs to the FHY3/FAR1 family.</text>
</comment>
<gene>
    <name evidence="8" type="ORF">RND71_035896</name>
</gene>
<feature type="domain" description="SWIM-type" evidence="7">
    <location>
        <begin position="648"/>
        <end position="684"/>
    </location>
</feature>
<dbReference type="SMART" id="SM00575">
    <property type="entry name" value="ZnF_PMZ"/>
    <property type="match status" value="1"/>
</dbReference>
<evidence type="ECO:0000256" key="2">
    <source>
        <dbReference type="ARBA" id="ARBA00022723"/>
    </source>
</evidence>
<dbReference type="EMBL" id="JAVYJV010000019">
    <property type="protein sequence ID" value="KAK4345720.1"/>
    <property type="molecule type" value="Genomic_DNA"/>
</dbReference>
<keyword evidence="9" id="KW-1185">Reference proteome</keyword>
<dbReference type="PANTHER" id="PTHR31669">
    <property type="entry name" value="PROTEIN FAR1-RELATED SEQUENCE 10-RELATED"/>
    <property type="match status" value="1"/>
</dbReference>
<dbReference type="GO" id="GO:0008270">
    <property type="term" value="F:zinc ion binding"/>
    <property type="evidence" value="ECO:0007669"/>
    <property type="project" value="UniProtKB-UniRule"/>
</dbReference>
<dbReference type="InterPro" id="IPR031052">
    <property type="entry name" value="FHY3/FAR1"/>
</dbReference>
<dbReference type="Pfam" id="PF03101">
    <property type="entry name" value="FAR1"/>
    <property type="match status" value="2"/>
</dbReference>
<dbReference type="Proteomes" id="UP001291623">
    <property type="component" value="Unassembled WGS sequence"/>
</dbReference>
<keyword evidence="6" id="KW-0539">Nucleus</keyword>
<evidence type="ECO:0000259" key="7">
    <source>
        <dbReference type="PROSITE" id="PS50966"/>
    </source>
</evidence>
<evidence type="ECO:0000313" key="9">
    <source>
        <dbReference type="Proteomes" id="UP001291623"/>
    </source>
</evidence>
<evidence type="ECO:0000256" key="6">
    <source>
        <dbReference type="RuleBase" id="RU367018"/>
    </source>
</evidence>
<evidence type="ECO:0000313" key="8">
    <source>
        <dbReference type="EMBL" id="KAK4345720.1"/>
    </source>
</evidence>
<dbReference type="AlphaFoldDB" id="A0AAE1R5W6"/>
<proteinExistence type="inferred from homology"/>
<evidence type="ECO:0000256" key="4">
    <source>
        <dbReference type="ARBA" id="ARBA00022833"/>
    </source>
</evidence>
<reference evidence="8" key="1">
    <citation type="submission" date="2023-12" db="EMBL/GenBank/DDBJ databases">
        <title>Genome assembly of Anisodus tanguticus.</title>
        <authorList>
            <person name="Wang Y.-J."/>
        </authorList>
    </citation>
    <scope>NUCLEOTIDE SEQUENCE</scope>
    <source>
        <strain evidence="8">KB-2021</strain>
        <tissue evidence="8">Leaf</tissue>
    </source>
</reference>
<dbReference type="InterPro" id="IPR007527">
    <property type="entry name" value="Znf_SWIM"/>
</dbReference>
<keyword evidence="3 5" id="KW-0863">Zinc-finger</keyword>